<keyword evidence="1" id="KW-0472">Membrane</keyword>
<gene>
    <name evidence="2" type="ORF">METZ01_LOCUS37899</name>
</gene>
<sequence>MPFEQHFFQHSTKMKMINISQKTSWLVIFSGIIFFGSGCSKLVGFTKENTTPTSCADRAIERAFNLHEGAKTGLALYFEERSDNQLYLAFYAATDSVYESRRVKKCWDRRVSHYNAMQNLWEMNTALARVIRRNMPDDDRGELISVFREQYDWVMPNFR</sequence>
<organism evidence="2">
    <name type="scientific">marine metagenome</name>
    <dbReference type="NCBI Taxonomy" id="408172"/>
    <lineage>
        <taxon>unclassified sequences</taxon>
        <taxon>metagenomes</taxon>
        <taxon>ecological metagenomes</taxon>
    </lineage>
</organism>
<proteinExistence type="predicted"/>
<accession>A0A381R012</accession>
<keyword evidence="1" id="KW-1133">Transmembrane helix</keyword>
<reference evidence="2" key="1">
    <citation type="submission" date="2018-05" db="EMBL/GenBank/DDBJ databases">
        <authorList>
            <person name="Lanie J.A."/>
            <person name="Ng W.-L."/>
            <person name="Kazmierczak K.M."/>
            <person name="Andrzejewski T.M."/>
            <person name="Davidsen T.M."/>
            <person name="Wayne K.J."/>
            <person name="Tettelin H."/>
            <person name="Glass J.I."/>
            <person name="Rusch D."/>
            <person name="Podicherti R."/>
            <person name="Tsui H.-C.T."/>
            <person name="Winkler M.E."/>
        </authorList>
    </citation>
    <scope>NUCLEOTIDE SEQUENCE</scope>
</reference>
<evidence type="ECO:0000256" key="1">
    <source>
        <dbReference type="SAM" id="Phobius"/>
    </source>
</evidence>
<feature type="transmembrane region" description="Helical" evidence="1">
    <location>
        <begin position="23"/>
        <end position="45"/>
    </location>
</feature>
<keyword evidence="1" id="KW-0812">Transmembrane</keyword>
<evidence type="ECO:0000313" key="2">
    <source>
        <dbReference type="EMBL" id="SUZ85045.1"/>
    </source>
</evidence>
<dbReference type="EMBL" id="UINC01001618">
    <property type="protein sequence ID" value="SUZ85045.1"/>
    <property type="molecule type" value="Genomic_DNA"/>
</dbReference>
<name>A0A381R012_9ZZZZ</name>
<dbReference type="AlphaFoldDB" id="A0A381R012"/>
<protein>
    <submittedName>
        <fullName evidence="2">Uncharacterized protein</fullName>
    </submittedName>
</protein>